<dbReference type="InterPro" id="IPR001296">
    <property type="entry name" value="Glyco_trans_1"/>
</dbReference>
<evidence type="ECO:0000259" key="3">
    <source>
        <dbReference type="Pfam" id="PF00534"/>
    </source>
</evidence>
<organism evidence="5 6">
    <name type="scientific">Actinoplanes regularis</name>
    <dbReference type="NCBI Taxonomy" id="52697"/>
    <lineage>
        <taxon>Bacteria</taxon>
        <taxon>Bacillati</taxon>
        <taxon>Actinomycetota</taxon>
        <taxon>Actinomycetes</taxon>
        <taxon>Micromonosporales</taxon>
        <taxon>Micromonosporaceae</taxon>
        <taxon>Actinoplanes</taxon>
    </lineage>
</organism>
<dbReference type="Pfam" id="PF13692">
    <property type="entry name" value="Glyco_trans_1_4"/>
    <property type="match status" value="1"/>
</dbReference>
<dbReference type="RefSeq" id="WP_089292769.1">
    <property type="nucleotide sequence ID" value="NZ_BOMU01000040.1"/>
</dbReference>
<dbReference type="InterPro" id="IPR050194">
    <property type="entry name" value="Glycosyltransferase_grp1"/>
</dbReference>
<dbReference type="GO" id="GO:0016758">
    <property type="term" value="F:hexosyltransferase activity"/>
    <property type="evidence" value="ECO:0007669"/>
    <property type="project" value="TreeGrafter"/>
</dbReference>
<dbReference type="CDD" id="cd03801">
    <property type="entry name" value="GT4_PimA-like"/>
    <property type="match status" value="2"/>
</dbReference>
<gene>
    <name evidence="5" type="ORF">SAMN06264365_103108</name>
</gene>
<dbReference type="GO" id="GO:1901137">
    <property type="term" value="P:carbohydrate derivative biosynthetic process"/>
    <property type="evidence" value="ECO:0007669"/>
    <property type="project" value="UniProtKB-ARBA"/>
</dbReference>
<protein>
    <submittedName>
        <fullName evidence="5">Glycosyltransferase involved in cell wall bisynthesis</fullName>
    </submittedName>
</protein>
<keyword evidence="6" id="KW-1185">Reference proteome</keyword>
<reference evidence="5 6" key="1">
    <citation type="submission" date="2017-06" db="EMBL/GenBank/DDBJ databases">
        <authorList>
            <person name="Kim H.J."/>
            <person name="Triplett B.A."/>
        </authorList>
    </citation>
    <scope>NUCLEOTIDE SEQUENCE [LARGE SCALE GENOMIC DNA]</scope>
    <source>
        <strain evidence="5 6">DSM 43151</strain>
    </source>
</reference>
<accession>A0A238X714</accession>
<dbReference type="Pfam" id="PF13439">
    <property type="entry name" value="Glyco_transf_4"/>
    <property type="match status" value="2"/>
</dbReference>
<evidence type="ECO:0000313" key="5">
    <source>
        <dbReference type="EMBL" id="SNR54343.1"/>
    </source>
</evidence>
<dbReference type="Gene3D" id="3.40.50.2000">
    <property type="entry name" value="Glycogen Phosphorylase B"/>
    <property type="match status" value="4"/>
</dbReference>
<evidence type="ECO:0000256" key="2">
    <source>
        <dbReference type="ARBA" id="ARBA00022679"/>
    </source>
</evidence>
<dbReference type="InterPro" id="IPR028098">
    <property type="entry name" value="Glyco_trans_4-like_N"/>
</dbReference>
<evidence type="ECO:0000256" key="1">
    <source>
        <dbReference type="ARBA" id="ARBA00022676"/>
    </source>
</evidence>
<dbReference type="EMBL" id="FZNR01000003">
    <property type="protein sequence ID" value="SNR54343.1"/>
    <property type="molecule type" value="Genomic_DNA"/>
</dbReference>
<name>A0A238X714_9ACTN</name>
<feature type="domain" description="Glycosyltransferase subfamily 4-like N-terminal" evidence="4">
    <location>
        <begin position="15"/>
        <end position="182"/>
    </location>
</feature>
<keyword evidence="1" id="KW-0328">Glycosyltransferase</keyword>
<dbReference type="AlphaFoldDB" id="A0A238X714"/>
<sequence length="751" mass="80193">MNVLLATPYYPPNLGGVQQYVANLARMLQTRHDYRVVVVTTADPGSPASKQTDADGITVYRLPVRGQISQTPLGLGWVRAIRRIIRDEKIDLVNGHGPVPLFADAARQAAGDLPFVLTYHGGRMRKGRLAPDTICAVYEHTVLAATARRAQQVICGSRYIVEEFPDLFAGRAEVIEPGADMRRFRPTPVPAEQRIVFAASLEHTTAYKALPDLLRAVVALPTAHLEVLGSGSALGDYQELAAELGISDRVTFAGKLGGEELAAAYRRGRVFVLPTHFDSFPTAIIEAMASGRPVVSTRVGSIPALVADGVSGSLVEAGDIDDLAAKIQVLLSDDELAARFGAAGAAFVAANLTWQRQAERTVEVFQRALDRRRTTTVAVVAPYYPPKVGGVENYAARVAQATAAAPAARAVVLTSNTTGVRTKVELDGDVPVIRLGTWARLSNTPLNPLWPFLVRRWLHRLKVDVVNGHAPVPGLADFAVFAAGRRPTVLTYHAGSMRKGTKADLLVGLYEKLALPRLFARANVVVPVSPTSLASGERHAVAITPGVDITLFTPGPAPSERQPTVLYVGRIDRTSAWKGLDVLLRAIGTVPGARLRVIGDGDATEDHRRIAAELGIADRVDFAGELRGSDLVAAMQQAAVLVLPSLTPAESFGMVLIEAMACGTPVIGSAVGGIPHVITDEVTGLLVPPGDHDALAAACRRVLSDPQVADRLGRSGREQAVKCYDWAHLTDRYLGIFEDLAPARTTPAGRP</sequence>
<dbReference type="SUPFAM" id="SSF53756">
    <property type="entry name" value="UDP-Glycosyltransferase/glycogen phosphorylase"/>
    <property type="match status" value="2"/>
</dbReference>
<keyword evidence="2 5" id="KW-0808">Transferase</keyword>
<dbReference type="PANTHER" id="PTHR45947">
    <property type="entry name" value="SULFOQUINOVOSYL TRANSFERASE SQD2"/>
    <property type="match status" value="1"/>
</dbReference>
<feature type="domain" description="Glycosyl transferase family 1" evidence="3">
    <location>
        <begin position="559"/>
        <end position="718"/>
    </location>
</feature>
<dbReference type="OrthoDB" id="9787111at2"/>
<evidence type="ECO:0000259" key="4">
    <source>
        <dbReference type="Pfam" id="PF13439"/>
    </source>
</evidence>
<dbReference type="PANTHER" id="PTHR45947:SF3">
    <property type="entry name" value="SULFOQUINOVOSYL TRANSFERASE SQD2"/>
    <property type="match status" value="1"/>
</dbReference>
<proteinExistence type="predicted"/>
<feature type="domain" description="Glycosyltransferase subfamily 4-like N-terminal" evidence="4">
    <location>
        <begin position="388"/>
        <end position="538"/>
    </location>
</feature>
<dbReference type="Proteomes" id="UP000198415">
    <property type="component" value="Unassembled WGS sequence"/>
</dbReference>
<dbReference type="Pfam" id="PF00534">
    <property type="entry name" value="Glycos_transf_1"/>
    <property type="match status" value="1"/>
</dbReference>
<evidence type="ECO:0000313" key="6">
    <source>
        <dbReference type="Proteomes" id="UP000198415"/>
    </source>
</evidence>